<dbReference type="GO" id="GO:0005886">
    <property type="term" value="C:plasma membrane"/>
    <property type="evidence" value="ECO:0007669"/>
    <property type="project" value="UniProtKB-SubCell"/>
</dbReference>
<dbReference type="PANTHER" id="PTHR43394">
    <property type="entry name" value="ATP-DEPENDENT PERMEASE MDL1, MITOCHONDRIAL"/>
    <property type="match status" value="1"/>
</dbReference>
<dbReference type="SUPFAM" id="SSF90123">
    <property type="entry name" value="ABC transporter transmembrane region"/>
    <property type="match status" value="1"/>
</dbReference>
<dbReference type="SMART" id="SM00382">
    <property type="entry name" value="AAA"/>
    <property type="match status" value="1"/>
</dbReference>
<keyword evidence="4 10" id="KW-0812">Transmembrane</keyword>
<keyword evidence="5" id="KW-0547">Nucleotide-binding</keyword>
<sequence>MEFIKKLFSSLFFKYSKKQKLKMSILGIAMIITVGLQIVSPQITRFFLDAAKNGEEFKHIMYAAIMFIGVAVVQQIFSLITRYLGEIVAWKATNEIRIDLVKHCLGLDMTFHKEYQSGELIERIDGDVSGLFGLFSGVVLNVINNFLLLVGILVVLLFEDWRISLGLCIFSLFAMYTLWFVKRKTEVHWEKASEMNAKFYGFIGEQISSTEDIATCNGRNHVMKKFYKIIRKMFPVIRRAELTWASIWSTTTIIFAVGNIIALGLSTYLWSKGAISIGTVYLIFNYTEHLRRPIEQMKVDLQELQVSGASVSRINELFNIESKLVKGAKELCNDKSGTVEVKNVYFEYEEGATVLNDISIEVKSGNILGILGHTGSGKTTLARLLVRLYDVTHGQVLINGQNIKSITFEDLRKNIAYVTQEVQLFNATVRDNITMFNEEIDDKTILHIIDELGLSKWLDKLPNGLDTNLGSNSTNLSAGESQLLAFVRVFLKNPSVIILDEATSRVDLLTEQMIERALDKLLKERTCIIIAHKLKTLDRAHEILVLDNGRMIEHGSRKDLVKDKESTYSKLLNHGIEEVLV</sequence>
<dbReference type="InterPro" id="IPR039421">
    <property type="entry name" value="Type_1_exporter"/>
</dbReference>
<evidence type="ECO:0000256" key="6">
    <source>
        <dbReference type="ARBA" id="ARBA00022807"/>
    </source>
</evidence>
<protein>
    <submittedName>
        <fullName evidence="13">ABC transporter ATP-binding protein</fullName>
    </submittedName>
</protein>
<dbReference type="InterPro" id="IPR017871">
    <property type="entry name" value="ABC_transporter-like_CS"/>
</dbReference>
<dbReference type="AlphaFoldDB" id="A0A9J6P4J1"/>
<dbReference type="Pfam" id="PF00664">
    <property type="entry name" value="ABC_membrane"/>
    <property type="match status" value="1"/>
</dbReference>
<reference evidence="13" key="1">
    <citation type="journal article" date="2021" name="mSystems">
        <title>Bacteria and Archaea Synergistically Convert Glycine Betaine to Biogenic Methane in the Formosa Cold Seep of the South China Sea.</title>
        <authorList>
            <person name="Li L."/>
            <person name="Zhang W."/>
            <person name="Zhang S."/>
            <person name="Song L."/>
            <person name="Sun Q."/>
            <person name="Zhang H."/>
            <person name="Xiang H."/>
            <person name="Dong X."/>
        </authorList>
    </citation>
    <scope>NUCLEOTIDE SEQUENCE</scope>
    <source>
        <strain evidence="13">ZWT</strain>
    </source>
</reference>
<dbReference type="InterPro" id="IPR003593">
    <property type="entry name" value="AAA+_ATPase"/>
</dbReference>
<dbReference type="PROSITE" id="PS50893">
    <property type="entry name" value="ABC_TRANSPORTER_2"/>
    <property type="match status" value="1"/>
</dbReference>
<organism evidence="13 14">
    <name type="scientific">Oceanirhabdus seepicola</name>
    <dbReference type="NCBI Taxonomy" id="2828781"/>
    <lineage>
        <taxon>Bacteria</taxon>
        <taxon>Bacillati</taxon>
        <taxon>Bacillota</taxon>
        <taxon>Clostridia</taxon>
        <taxon>Eubacteriales</taxon>
        <taxon>Clostridiaceae</taxon>
        <taxon>Oceanirhabdus</taxon>
    </lineage>
</organism>
<evidence type="ECO:0000313" key="13">
    <source>
        <dbReference type="EMBL" id="MCM1991148.1"/>
    </source>
</evidence>
<feature type="transmembrane region" description="Helical" evidence="10">
    <location>
        <begin position="21"/>
        <end position="40"/>
    </location>
</feature>
<evidence type="ECO:0000256" key="3">
    <source>
        <dbReference type="ARBA" id="ARBA00022475"/>
    </source>
</evidence>
<keyword evidence="2" id="KW-0813">Transport</keyword>
<dbReference type="Pfam" id="PF00005">
    <property type="entry name" value="ABC_tran"/>
    <property type="match status" value="1"/>
</dbReference>
<dbReference type="InterPro" id="IPR027417">
    <property type="entry name" value="P-loop_NTPase"/>
</dbReference>
<keyword evidence="3" id="KW-1003">Cell membrane</keyword>
<evidence type="ECO:0000256" key="9">
    <source>
        <dbReference type="ARBA" id="ARBA00023136"/>
    </source>
</evidence>
<keyword evidence="14" id="KW-1185">Reference proteome</keyword>
<evidence type="ECO:0000259" key="11">
    <source>
        <dbReference type="PROSITE" id="PS50893"/>
    </source>
</evidence>
<evidence type="ECO:0000313" key="14">
    <source>
        <dbReference type="Proteomes" id="UP001056429"/>
    </source>
</evidence>
<proteinExistence type="predicted"/>
<feature type="transmembrane region" description="Helical" evidence="10">
    <location>
        <begin position="60"/>
        <end position="81"/>
    </location>
</feature>
<dbReference type="GO" id="GO:0008234">
    <property type="term" value="F:cysteine-type peptidase activity"/>
    <property type="evidence" value="ECO:0007669"/>
    <property type="project" value="UniProtKB-KW"/>
</dbReference>
<evidence type="ECO:0000256" key="4">
    <source>
        <dbReference type="ARBA" id="ARBA00022692"/>
    </source>
</evidence>
<reference evidence="13" key="2">
    <citation type="submission" date="2021-04" db="EMBL/GenBank/DDBJ databases">
        <authorList>
            <person name="Dong X."/>
        </authorList>
    </citation>
    <scope>NUCLEOTIDE SEQUENCE</scope>
    <source>
        <strain evidence="13">ZWT</strain>
    </source>
</reference>
<dbReference type="Gene3D" id="3.40.50.300">
    <property type="entry name" value="P-loop containing nucleotide triphosphate hydrolases"/>
    <property type="match status" value="1"/>
</dbReference>
<keyword evidence="8 10" id="KW-1133">Transmembrane helix</keyword>
<evidence type="ECO:0000256" key="8">
    <source>
        <dbReference type="ARBA" id="ARBA00022989"/>
    </source>
</evidence>
<dbReference type="GO" id="GO:0015421">
    <property type="term" value="F:ABC-type oligopeptide transporter activity"/>
    <property type="evidence" value="ECO:0007669"/>
    <property type="project" value="TreeGrafter"/>
</dbReference>
<evidence type="ECO:0000256" key="10">
    <source>
        <dbReference type="SAM" id="Phobius"/>
    </source>
</evidence>
<keyword evidence="6" id="KW-0378">Hydrolase</keyword>
<dbReference type="GO" id="GO:0005524">
    <property type="term" value="F:ATP binding"/>
    <property type="evidence" value="ECO:0007669"/>
    <property type="project" value="UniProtKB-KW"/>
</dbReference>
<dbReference type="Gene3D" id="1.20.1560.10">
    <property type="entry name" value="ABC transporter type 1, transmembrane domain"/>
    <property type="match status" value="1"/>
</dbReference>
<accession>A0A9J6P4J1</accession>
<keyword evidence="7 13" id="KW-0067">ATP-binding</keyword>
<dbReference type="Proteomes" id="UP001056429">
    <property type="component" value="Unassembled WGS sequence"/>
</dbReference>
<dbReference type="PROSITE" id="PS00211">
    <property type="entry name" value="ABC_TRANSPORTER_1"/>
    <property type="match status" value="1"/>
</dbReference>
<evidence type="ECO:0000256" key="2">
    <source>
        <dbReference type="ARBA" id="ARBA00022448"/>
    </source>
</evidence>
<dbReference type="CDD" id="cd07346">
    <property type="entry name" value="ABC_6TM_exporters"/>
    <property type="match status" value="1"/>
</dbReference>
<dbReference type="GO" id="GO:0016887">
    <property type="term" value="F:ATP hydrolysis activity"/>
    <property type="evidence" value="ECO:0007669"/>
    <property type="project" value="InterPro"/>
</dbReference>
<comment type="subcellular location">
    <subcellularLocation>
        <location evidence="1">Cell membrane</location>
        <topology evidence="1">Multi-pass membrane protein</topology>
    </subcellularLocation>
</comment>
<dbReference type="PROSITE" id="PS50929">
    <property type="entry name" value="ABC_TM1F"/>
    <property type="match status" value="1"/>
</dbReference>
<dbReference type="InterPro" id="IPR003439">
    <property type="entry name" value="ABC_transporter-like_ATP-bd"/>
</dbReference>
<name>A0A9J6P4J1_9CLOT</name>
<feature type="domain" description="ABC transmembrane type-1" evidence="12">
    <location>
        <begin position="25"/>
        <end position="297"/>
    </location>
</feature>
<keyword evidence="6" id="KW-0788">Thiol protease</keyword>
<keyword evidence="6" id="KW-0645">Protease</keyword>
<evidence type="ECO:0000259" key="12">
    <source>
        <dbReference type="PROSITE" id="PS50929"/>
    </source>
</evidence>
<feature type="transmembrane region" description="Helical" evidence="10">
    <location>
        <begin position="242"/>
        <end position="262"/>
    </location>
</feature>
<dbReference type="RefSeq" id="WP_250860256.1">
    <property type="nucleotide sequence ID" value="NZ_JAGSOJ010000003.1"/>
</dbReference>
<dbReference type="FunFam" id="3.40.50.300:FF:000299">
    <property type="entry name" value="ABC transporter ATP-binding protein/permease"/>
    <property type="match status" value="1"/>
</dbReference>
<dbReference type="EMBL" id="JAGSOJ010000003">
    <property type="protein sequence ID" value="MCM1991148.1"/>
    <property type="molecule type" value="Genomic_DNA"/>
</dbReference>
<evidence type="ECO:0000256" key="5">
    <source>
        <dbReference type="ARBA" id="ARBA00022741"/>
    </source>
</evidence>
<evidence type="ECO:0000256" key="1">
    <source>
        <dbReference type="ARBA" id="ARBA00004651"/>
    </source>
</evidence>
<feature type="domain" description="ABC transporter" evidence="11">
    <location>
        <begin position="339"/>
        <end position="573"/>
    </location>
</feature>
<gene>
    <name evidence="13" type="ORF">KDK92_15550</name>
</gene>
<dbReference type="InterPro" id="IPR036640">
    <property type="entry name" value="ABC1_TM_sf"/>
</dbReference>
<feature type="transmembrane region" description="Helical" evidence="10">
    <location>
        <begin position="131"/>
        <end position="157"/>
    </location>
</feature>
<keyword evidence="9 10" id="KW-0472">Membrane</keyword>
<comment type="caution">
    <text evidence="13">The sequence shown here is derived from an EMBL/GenBank/DDBJ whole genome shotgun (WGS) entry which is preliminary data.</text>
</comment>
<dbReference type="InterPro" id="IPR011527">
    <property type="entry name" value="ABC1_TM_dom"/>
</dbReference>
<evidence type="ECO:0000256" key="7">
    <source>
        <dbReference type="ARBA" id="ARBA00022840"/>
    </source>
</evidence>
<dbReference type="SUPFAM" id="SSF52540">
    <property type="entry name" value="P-loop containing nucleoside triphosphate hydrolases"/>
    <property type="match status" value="1"/>
</dbReference>
<feature type="transmembrane region" description="Helical" evidence="10">
    <location>
        <begin position="163"/>
        <end position="181"/>
    </location>
</feature>
<dbReference type="PANTHER" id="PTHR43394:SF1">
    <property type="entry name" value="ATP-BINDING CASSETTE SUB-FAMILY B MEMBER 10, MITOCHONDRIAL"/>
    <property type="match status" value="1"/>
</dbReference>